<reference evidence="2" key="1">
    <citation type="submission" date="2020-07" db="EMBL/GenBank/DDBJ databases">
        <title>Koleobacter methoxysyntrophicus gen. nov., sp. nov., a novel anaerobic bacterium isolated from deep subsurface oil field and proposal of Koleobacterales ord. nov. in the phylum Firmicutes.</title>
        <authorList>
            <person name="Sakamoto S."/>
            <person name="Tamaki H."/>
        </authorList>
    </citation>
    <scope>NUCLEOTIDE SEQUENCE</scope>
    <source>
        <strain evidence="2">NRmbB1</strain>
    </source>
</reference>
<keyword evidence="1" id="KW-0472">Membrane</keyword>
<keyword evidence="1" id="KW-1133">Transmembrane helix</keyword>
<protein>
    <submittedName>
        <fullName evidence="2">Uncharacterized protein</fullName>
    </submittedName>
</protein>
<keyword evidence="1" id="KW-0812">Transmembrane</keyword>
<evidence type="ECO:0000313" key="3">
    <source>
        <dbReference type="Proteomes" id="UP000662904"/>
    </source>
</evidence>
<sequence length="66" mass="7730">MIILYIFLGIFALIFLILAPVAIIMFLLMRLGIRSAEEASKRQALFMQRMFRPDINEIDRKRSQGE</sequence>
<dbReference type="EMBL" id="CP059066">
    <property type="protein sequence ID" value="QSQ10601.1"/>
    <property type="molecule type" value="Genomic_DNA"/>
</dbReference>
<dbReference type="KEGG" id="kme:H0A61_03011"/>
<gene>
    <name evidence="2" type="ORF">H0A61_03011</name>
</gene>
<dbReference type="AlphaFoldDB" id="A0A8A0RQF3"/>
<dbReference type="Proteomes" id="UP000662904">
    <property type="component" value="Chromosome"/>
</dbReference>
<organism evidence="2 3">
    <name type="scientific">Koleobacter methoxysyntrophicus</name>
    <dbReference type="NCBI Taxonomy" id="2751313"/>
    <lineage>
        <taxon>Bacteria</taxon>
        <taxon>Bacillati</taxon>
        <taxon>Bacillota</taxon>
        <taxon>Clostridia</taxon>
        <taxon>Koleobacterales</taxon>
        <taxon>Koleobacteraceae</taxon>
        <taxon>Koleobacter</taxon>
    </lineage>
</organism>
<keyword evidence="3" id="KW-1185">Reference proteome</keyword>
<accession>A0A8A0RQF3</accession>
<feature type="transmembrane region" description="Helical" evidence="1">
    <location>
        <begin position="6"/>
        <end position="33"/>
    </location>
</feature>
<name>A0A8A0RQF3_9FIRM</name>
<evidence type="ECO:0000313" key="2">
    <source>
        <dbReference type="EMBL" id="QSQ10601.1"/>
    </source>
</evidence>
<evidence type="ECO:0000256" key="1">
    <source>
        <dbReference type="SAM" id="Phobius"/>
    </source>
</evidence>
<proteinExistence type="predicted"/>